<dbReference type="Pfam" id="PF00561">
    <property type="entry name" value="Abhydrolase_1"/>
    <property type="match status" value="1"/>
</dbReference>
<dbReference type="PANTHER" id="PTHR43798">
    <property type="entry name" value="MONOACYLGLYCEROL LIPASE"/>
    <property type="match status" value="1"/>
</dbReference>
<keyword evidence="2 4" id="KW-0378">Hydrolase</keyword>
<evidence type="ECO:0000256" key="2">
    <source>
        <dbReference type="ARBA" id="ARBA00022801"/>
    </source>
</evidence>
<dbReference type="InterPro" id="IPR000073">
    <property type="entry name" value="AB_hydrolase_1"/>
</dbReference>
<protein>
    <submittedName>
        <fullName evidence="4">Serine hydrolase-like protein DDB_G0286239</fullName>
    </submittedName>
</protein>
<dbReference type="GO" id="GO:0016787">
    <property type="term" value="F:hydrolase activity"/>
    <property type="evidence" value="ECO:0007669"/>
    <property type="project" value="UniProtKB-KW"/>
</dbReference>
<evidence type="ECO:0000313" key="5">
    <source>
        <dbReference type="Proteomes" id="UP001153069"/>
    </source>
</evidence>
<dbReference type="SUPFAM" id="SSF53474">
    <property type="entry name" value="alpha/beta-Hydrolases"/>
    <property type="match status" value="1"/>
</dbReference>
<evidence type="ECO:0000259" key="3">
    <source>
        <dbReference type="Pfam" id="PF00561"/>
    </source>
</evidence>
<dbReference type="GO" id="GO:0016020">
    <property type="term" value="C:membrane"/>
    <property type="evidence" value="ECO:0007669"/>
    <property type="project" value="TreeGrafter"/>
</dbReference>
<reference evidence="4" key="1">
    <citation type="submission" date="2020-06" db="EMBL/GenBank/DDBJ databases">
        <authorList>
            <consortium name="Plant Systems Biology data submission"/>
        </authorList>
    </citation>
    <scope>NUCLEOTIDE SEQUENCE</scope>
    <source>
        <strain evidence="4">D6</strain>
    </source>
</reference>
<dbReference type="OrthoDB" id="6431331at2759"/>
<dbReference type="PRINTS" id="PR00111">
    <property type="entry name" value="ABHYDROLASE"/>
</dbReference>
<dbReference type="Proteomes" id="UP001153069">
    <property type="component" value="Unassembled WGS sequence"/>
</dbReference>
<accession>A0A9N8HKY3</accession>
<dbReference type="EMBL" id="CAICTM010000785">
    <property type="protein sequence ID" value="CAB9516477.1"/>
    <property type="molecule type" value="Genomic_DNA"/>
</dbReference>
<dbReference type="InterPro" id="IPR050266">
    <property type="entry name" value="AB_hydrolase_sf"/>
</dbReference>
<evidence type="ECO:0000256" key="1">
    <source>
        <dbReference type="ARBA" id="ARBA00008645"/>
    </source>
</evidence>
<name>A0A9N8HKY3_9STRA</name>
<organism evidence="4 5">
    <name type="scientific">Seminavis robusta</name>
    <dbReference type="NCBI Taxonomy" id="568900"/>
    <lineage>
        <taxon>Eukaryota</taxon>
        <taxon>Sar</taxon>
        <taxon>Stramenopiles</taxon>
        <taxon>Ochrophyta</taxon>
        <taxon>Bacillariophyta</taxon>
        <taxon>Bacillariophyceae</taxon>
        <taxon>Bacillariophycidae</taxon>
        <taxon>Naviculales</taxon>
        <taxon>Naviculaceae</taxon>
        <taxon>Seminavis</taxon>
    </lineage>
</organism>
<dbReference type="Gene3D" id="3.40.50.1820">
    <property type="entry name" value="alpha/beta hydrolase"/>
    <property type="match status" value="1"/>
</dbReference>
<sequence>MTERTFVCSDGFSLAAQCYRPPSTPTNVTQTHNKKILLLHGWLDNCRSFWKLAPNLLESSYEVVALDLPGHGLSDHRPPAGPTVMLPEAVYYVAEVLDKLEWNHQVTLIGHSMGAAISLAYTAAFPEQVERLVLLEGVGPLTKPDEDVTKHLRRHVESRMKGNVSLYFNNDKKGPRLHASLDAAIETRRKTATLSPGNQYLSQEAATELVTRATRPHGTQVQFLHDYRLTWPSLMYMTHTQVAALQQAVRDCPTCILLAEDGWPFEQERLDGVKERIQPQQFAILPGSHHFHADPASADLVSEHILQFLESSTS</sequence>
<keyword evidence="5" id="KW-1185">Reference proteome</keyword>
<dbReference type="InterPro" id="IPR029058">
    <property type="entry name" value="AB_hydrolase_fold"/>
</dbReference>
<comment type="caution">
    <text evidence="4">The sequence shown here is derived from an EMBL/GenBank/DDBJ whole genome shotgun (WGS) entry which is preliminary data.</text>
</comment>
<proteinExistence type="inferred from homology"/>
<evidence type="ECO:0000313" key="4">
    <source>
        <dbReference type="EMBL" id="CAB9516477.1"/>
    </source>
</evidence>
<dbReference type="PANTHER" id="PTHR43798:SF14">
    <property type="entry name" value="SERINE HYDROLASE-LIKE PROTEIN DDB_G0286239"/>
    <property type="match status" value="1"/>
</dbReference>
<dbReference type="AlphaFoldDB" id="A0A9N8HKY3"/>
<feature type="domain" description="AB hydrolase-1" evidence="3">
    <location>
        <begin position="36"/>
        <end position="183"/>
    </location>
</feature>
<comment type="similarity">
    <text evidence="1">Belongs to the AB hydrolase superfamily.</text>
</comment>
<gene>
    <name evidence="4" type="ORF">SEMRO_786_G202200.1</name>
</gene>